<dbReference type="Proteomes" id="UP000331127">
    <property type="component" value="Unassembled WGS sequence"/>
</dbReference>
<dbReference type="OrthoDB" id="3577809at2"/>
<keyword evidence="2" id="KW-1185">Reference proteome</keyword>
<dbReference type="EMBL" id="BLAE01000092">
    <property type="protein sequence ID" value="GES16109.1"/>
    <property type="molecule type" value="Genomic_DNA"/>
</dbReference>
<dbReference type="RefSeq" id="WP_155361183.1">
    <property type="nucleotide sequence ID" value="NZ_BAAAHL010000043.1"/>
</dbReference>
<protein>
    <submittedName>
        <fullName evidence="1">Uncharacterized protein</fullName>
    </submittedName>
</protein>
<name>A0A5M3X7F4_9ACTN</name>
<gene>
    <name evidence="1" type="ORF">Amac_097070</name>
</gene>
<organism evidence="1 2">
    <name type="scientific">Acrocarpospora macrocephala</name>
    <dbReference type="NCBI Taxonomy" id="150177"/>
    <lineage>
        <taxon>Bacteria</taxon>
        <taxon>Bacillati</taxon>
        <taxon>Actinomycetota</taxon>
        <taxon>Actinomycetes</taxon>
        <taxon>Streptosporangiales</taxon>
        <taxon>Streptosporangiaceae</taxon>
        <taxon>Acrocarpospora</taxon>
    </lineage>
</organism>
<comment type="caution">
    <text evidence="1">The sequence shown here is derived from an EMBL/GenBank/DDBJ whole genome shotgun (WGS) entry which is preliminary data.</text>
</comment>
<proteinExistence type="predicted"/>
<evidence type="ECO:0000313" key="2">
    <source>
        <dbReference type="Proteomes" id="UP000331127"/>
    </source>
</evidence>
<dbReference type="AlphaFoldDB" id="A0A5M3X7F4"/>
<sequence length="91" mass="10317">MQSYGDGDDLSLTFYCKDPDSNQDNECETFYRTDRGSWLVQVKKRGPRVGAQLIGLGEDETFGELSERTMNVFVRKYVREHYGVDLPAGTG</sequence>
<accession>A0A5M3X7F4</accession>
<reference evidence="1 2" key="1">
    <citation type="submission" date="2019-10" db="EMBL/GenBank/DDBJ databases">
        <title>Whole genome shotgun sequence of Acrocarpospora macrocephala NBRC 16266.</title>
        <authorList>
            <person name="Ichikawa N."/>
            <person name="Kimura A."/>
            <person name="Kitahashi Y."/>
            <person name="Komaki H."/>
            <person name="Oguchi A."/>
        </authorList>
    </citation>
    <scope>NUCLEOTIDE SEQUENCE [LARGE SCALE GENOMIC DNA]</scope>
    <source>
        <strain evidence="1 2">NBRC 16266</strain>
    </source>
</reference>
<evidence type="ECO:0000313" key="1">
    <source>
        <dbReference type="EMBL" id="GES16109.1"/>
    </source>
</evidence>